<keyword evidence="4" id="KW-1185">Reference proteome</keyword>
<dbReference type="RefSeq" id="XP_001835115.2">
    <property type="nucleotide sequence ID" value="XM_001835063.2"/>
</dbReference>
<evidence type="ECO:0000313" key="3">
    <source>
        <dbReference type="EMBL" id="EAU86757.2"/>
    </source>
</evidence>
<evidence type="ECO:0000259" key="2">
    <source>
        <dbReference type="PROSITE" id="PS50181"/>
    </source>
</evidence>
<protein>
    <recommendedName>
        <fullName evidence="2">F-box domain-containing protein</fullName>
    </recommendedName>
</protein>
<feature type="region of interest" description="Disordered" evidence="1">
    <location>
        <begin position="232"/>
        <end position="259"/>
    </location>
</feature>
<sequence>MHDVFRTLRRLPSFLVKPFQRRYTRIKFLDLPDDIIYEISGHLSVRSLCNLSLTCHHLYFSLLFPHLRRLGLDDPFTQIHLDGQNTTDALPALRLLLFPSPIKTLSWKAGNDPRGLVREAEQLRRLVARIPSVEFLELDFSNNWPVSESRYGHSENSYWAWIRVCTNLLHVVAQKCHFVVITNHYQVLAPWLTFIGGKPYNLDDGLLSRICAEWKADLETKKVRLIRSPSKISLSSPPHAHSNETFSPPFPPSQSAPTTPGYTTARLIINDPGLFQRSLFGEWALKWVNMMPLTHLVIHQGRMRLPLLRQLRLPDLVHLTISRGQTEGDSHLPQENAGDGVGSRALDNDYGPVTRGKYSARTS</sequence>
<dbReference type="InParanoid" id="A8NNE5"/>
<dbReference type="Pfam" id="PF00646">
    <property type="entry name" value="F-box"/>
    <property type="match status" value="1"/>
</dbReference>
<dbReference type="KEGG" id="cci:CC1G_06518"/>
<reference evidence="3 4" key="1">
    <citation type="journal article" date="2010" name="Proc. Natl. Acad. Sci. U.S.A.">
        <title>Insights into evolution of multicellular fungi from the assembled chromosomes of the mushroom Coprinopsis cinerea (Coprinus cinereus).</title>
        <authorList>
            <person name="Stajich J.E."/>
            <person name="Wilke S.K."/>
            <person name="Ahren D."/>
            <person name="Au C.H."/>
            <person name="Birren B.W."/>
            <person name="Borodovsky M."/>
            <person name="Burns C."/>
            <person name="Canback B."/>
            <person name="Casselton L.A."/>
            <person name="Cheng C.K."/>
            <person name="Deng J."/>
            <person name="Dietrich F.S."/>
            <person name="Fargo D.C."/>
            <person name="Farman M.L."/>
            <person name="Gathman A.C."/>
            <person name="Goldberg J."/>
            <person name="Guigo R."/>
            <person name="Hoegger P.J."/>
            <person name="Hooker J.B."/>
            <person name="Huggins A."/>
            <person name="James T.Y."/>
            <person name="Kamada T."/>
            <person name="Kilaru S."/>
            <person name="Kodira C."/>
            <person name="Kues U."/>
            <person name="Kupfer D."/>
            <person name="Kwan H.S."/>
            <person name="Lomsadze A."/>
            <person name="Li W."/>
            <person name="Lilly W.W."/>
            <person name="Ma L.J."/>
            <person name="Mackey A.J."/>
            <person name="Manning G."/>
            <person name="Martin F."/>
            <person name="Muraguchi H."/>
            <person name="Natvig D.O."/>
            <person name="Palmerini H."/>
            <person name="Ramesh M.A."/>
            <person name="Rehmeyer C.J."/>
            <person name="Roe B.A."/>
            <person name="Shenoy N."/>
            <person name="Stanke M."/>
            <person name="Ter-Hovhannisyan V."/>
            <person name="Tunlid A."/>
            <person name="Velagapudi R."/>
            <person name="Vision T.J."/>
            <person name="Zeng Q."/>
            <person name="Zolan M.E."/>
            <person name="Pukkila P.J."/>
        </authorList>
    </citation>
    <scope>NUCLEOTIDE SEQUENCE [LARGE SCALE GENOMIC DNA]</scope>
    <source>
        <strain evidence="4">Okayama-7 / 130 / ATCC MYA-4618 / FGSC 9003</strain>
    </source>
</reference>
<organism evidence="3 4">
    <name type="scientific">Coprinopsis cinerea (strain Okayama-7 / 130 / ATCC MYA-4618 / FGSC 9003)</name>
    <name type="common">Inky cap fungus</name>
    <name type="synonym">Hormographiella aspergillata</name>
    <dbReference type="NCBI Taxonomy" id="240176"/>
    <lineage>
        <taxon>Eukaryota</taxon>
        <taxon>Fungi</taxon>
        <taxon>Dikarya</taxon>
        <taxon>Basidiomycota</taxon>
        <taxon>Agaricomycotina</taxon>
        <taxon>Agaricomycetes</taxon>
        <taxon>Agaricomycetidae</taxon>
        <taxon>Agaricales</taxon>
        <taxon>Agaricineae</taxon>
        <taxon>Psathyrellaceae</taxon>
        <taxon>Coprinopsis</taxon>
    </lineage>
</organism>
<evidence type="ECO:0000313" key="4">
    <source>
        <dbReference type="Proteomes" id="UP000001861"/>
    </source>
</evidence>
<name>A8NNE5_COPC7</name>
<dbReference type="PROSITE" id="PS50181">
    <property type="entry name" value="FBOX"/>
    <property type="match status" value="1"/>
</dbReference>
<dbReference type="InterPro" id="IPR001810">
    <property type="entry name" value="F-box_dom"/>
</dbReference>
<dbReference type="OrthoDB" id="2997745at2759"/>
<dbReference type="EMBL" id="AACS02000012">
    <property type="protein sequence ID" value="EAU86757.2"/>
    <property type="molecule type" value="Genomic_DNA"/>
</dbReference>
<dbReference type="CDD" id="cd09917">
    <property type="entry name" value="F-box_SF"/>
    <property type="match status" value="1"/>
</dbReference>
<dbReference type="GeneID" id="6011641"/>
<dbReference type="Gene3D" id="1.20.1280.50">
    <property type="match status" value="1"/>
</dbReference>
<dbReference type="Proteomes" id="UP000001861">
    <property type="component" value="Unassembled WGS sequence"/>
</dbReference>
<feature type="domain" description="F-box" evidence="2">
    <location>
        <begin position="25"/>
        <end position="79"/>
    </location>
</feature>
<dbReference type="InterPro" id="IPR036047">
    <property type="entry name" value="F-box-like_dom_sf"/>
</dbReference>
<dbReference type="VEuPathDB" id="FungiDB:CC1G_06518"/>
<proteinExistence type="predicted"/>
<dbReference type="SUPFAM" id="SSF81383">
    <property type="entry name" value="F-box domain"/>
    <property type="match status" value="1"/>
</dbReference>
<feature type="region of interest" description="Disordered" evidence="1">
    <location>
        <begin position="324"/>
        <end position="363"/>
    </location>
</feature>
<gene>
    <name evidence="3" type="ORF">CC1G_06518</name>
</gene>
<accession>A8NNE5</accession>
<comment type="caution">
    <text evidence="3">The sequence shown here is derived from an EMBL/GenBank/DDBJ whole genome shotgun (WGS) entry which is preliminary data.</text>
</comment>
<dbReference type="AlphaFoldDB" id="A8NNE5"/>
<evidence type="ECO:0000256" key="1">
    <source>
        <dbReference type="SAM" id="MobiDB-lite"/>
    </source>
</evidence>
<dbReference type="HOGENOM" id="CLU_762941_0_0_1"/>